<evidence type="ECO:0000256" key="1">
    <source>
        <dbReference type="SAM" id="Coils"/>
    </source>
</evidence>
<evidence type="ECO:0000256" key="2">
    <source>
        <dbReference type="SAM" id="Phobius"/>
    </source>
</evidence>
<protein>
    <submittedName>
        <fullName evidence="3">Uncharacterized protein</fullName>
    </submittedName>
</protein>
<accession>A0A8G2DWF4</accession>
<gene>
    <name evidence="3" type="ORF">EWH12_06015</name>
</gene>
<keyword evidence="2" id="KW-0472">Membrane</keyword>
<keyword evidence="2" id="KW-1133">Transmembrane helix</keyword>
<dbReference type="RefSeq" id="WP_129926008.1">
    <property type="nucleotide sequence ID" value="NZ_SEOO01000007.1"/>
</dbReference>
<comment type="caution">
    <text evidence="3">The sequence shown here is derived from an EMBL/GenBank/DDBJ whole genome shotgun (WGS) entry which is preliminary data.</text>
</comment>
<sequence>MRADQAGDNCYYLGLIYTLASLSYAIGTFDPNDTASTIVQGFGIALATTIFGLILRVFFSQGRPDLENVEEQARLELTDASTRLKTELREAARQMKDFTVGLQQSLTETHQAANQSMEAFTKASVDGLSSVVEMANEAIRGEANDFAARSKKYEVAFGKLLSKLESHSDSLDAIGMAHDKLREAAELAQGAVATSNAYLLDLSGAARDASTAIDSVRTTSAATSESAERMRTAVGELETGVRSVISETEKQLALLRSGPGEAVDAALVALGDASRALNDELTKLASTHGQLSTDLSEQSKMALASAQRHAEALEKELARSREATTQVHGSLVHMTDALARQVEGRA</sequence>
<keyword evidence="2" id="KW-0812">Transmembrane</keyword>
<organism evidence="3 4">
    <name type="scientific">Sphingobium cupriresistens</name>
    <dbReference type="NCBI Taxonomy" id="1132417"/>
    <lineage>
        <taxon>Bacteria</taxon>
        <taxon>Pseudomonadati</taxon>
        <taxon>Pseudomonadota</taxon>
        <taxon>Alphaproteobacteria</taxon>
        <taxon>Sphingomonadales</taxon>
        <taxon>Sphingomonadaceae</taxon>
        <taxon>Sphingobium</taxon>
    </lineage>
</organism>
<name>A0A8G2DWF4_9SPHN</name>
<dbReference type="OrthoDB" id="7539266at2"/>
<evidence type="ECO:0000313" key="4">
    <source>
        <dbReference type="Proteomes" id="UP000291572"/>
    </source>
</evidence>
<dbReference type="Proteomes" id="UP000291572">
    <property type="component" value="Unassembled WGS sequence"/>
</dbReference>
<feature type="transmembrane region" description="Helical" evidence="2">
    <location>
        <begin position="38"/>
        <end position="59"/>
    </location>
</feature>
<proteinExistence type="predicted"/>
<feature type="transmembrane region" description="Helical" evidence="2">
    <location>
        <begin position="9"/>
        <end position="26"/>
    </location>
</feature>
<feature type="coiled-coil region" evidence="1">
    <location>
        <begin position="296"/>
        <end position="323"/>
    </location>
</feature>
<evidence type="ECO:0000313" key="3">
    <source>
        <dbReference type="EMBL" id="RYM12872.1"/>
    </source>
</evidence>
<dbReference type="AlphaFoldDB" id="A0A8G2DWF4"/>
<dbReference type="EMBL" id="SEOO01000007">
    <property type="protein sequence ID" value="RYM12872.1"/>
    <property type="molecule type" value="Genomic_DNA"/>
</dbReference>
<keyword evidence="1" id="KW-0175">Coiled coil</keyword>
<reference evidence="3 4" key="1">
    <citation type="submission" date="2019-02" db="EMBL/GenBank/DDBJ databases">
        <authorList>
            <person name="Feng G."/>
        </authorList>
    </citation>
    <scope>NUCLEOTIDE SEQUENCE [LARGE SCALE GENOMIC DNA]</scope>
    <source>
        <strain evidence="3 4">CCTCC AB 2011146</strain>
    </source>
</reference>